<feature type="transmembrane region" description="Helical" evidence="5">
    <location>
        <begin position="113"/>
        <end position="131"/>
    </location>
</feature>
<dbReference type="InterPro" id="IPR026876">
    <property type="entry name" value="Fn3_assoc_repeat"/>
</dbReference>
<evidence type="ECO:0000256" key="2">
    <source>
        <dbReference type="ARBA" id="ARBA00022723"/>
    </source>
</evidence>
<accession>A0A494VRN3</accession>
<dbReference type="InterPro" id="IPR032675">
    <property type="entry name" value="LRR_dom_sf"/>
</dbReference>
<dbReference type="Pfam" id="PF13287">
    <property type="entry name" value="Fn3_assoc"/>
    <property type="match status" value="1"/>
</dbReference>
<evidence type="ECO:0000313" key="8">
    <source>
        <dbReference type="Proteomes" id="UP000270046"/>
    </source>
</evidence>
<dbReference type="PANTHER" id="PTHR35889">
    <property type="entry name" value="CYCLOINULO-OLIGOSACCHARIDE FRUCTANOTRANSFERASE-RELATED"/>
    <property type="match status" value="1"/>
</dbReference>
<evidence type="ECO:0000256" key="3">
    <source>
        <dbReference type="ARBA" id="ARBA00023004"/>
    </source>
</evidence>
<reference evidence="7 8" key="1">
    <citation type="submission" date="2018-10" db="EMBL/GenBank/DDBJ databases">
        <title>Genome sequencing of Mucilaginibacter sp. HYN0043.</title>
        <authorList>
            <person name="Kim M."/>
            <person name="Yi H."/>
        </authorList>
    </citation>
    <scope>NUCLEOTIDE SEQUENCE [LARGE SCALE GENOMIC DNA]</scope>
    <source>
        <strain evidence="7 8">HYN0043</strain>
    </source>
</reference>
<keyword evidence="2 4" id="KW-0479">Metal-binding</keyword>
<name>A0A494VRN3_9SPHI</name>
<feature type="transmembrane region" description="Helical" evidence="5">
    <location>
        <begin position="138"/>
        <end position="159"/>
    </location>
</feature>
<proteinExistence type="predicted"/>
<dbReference type="KEGG" id="muh:HYN43_024650"/>
<dbReference type="Proteomes" id="UP000270046">
    <property type="component" value="Chromosome"/>
</dbReference>
<organism evidence="7 8">
    <name type="scientific">Mucilaginibacter celer</name>
    <dbReference type="NCBI Taxonomy" id="2305508"/>
    <lineage>
        <taxon>Bacteria</taxon>
        <taxon>Pseudomonadati</taxon>
        <taxon>Bacteroidota</taxon>
        <taxon>Sphingobacteriia</taxon>
        <taxon>Sphingobacteriales</taxon>
        <taxon>Sphingobacteriaceae</taxon>
        <taxon>Mucilaginibacter</taxon>
    </lineage>
</organism>
<feature type="transmembrane region" description="Helical" evidence="5">
    <location>
        <begin position="12"/>
        <end position="36"/>
    </location>
</feature>
<dbReference type="AlphaFoldDB" id="A0A494VRN3"/>
<feature type="transmembrane region" description="Helical" evidence="5">
    <location>
        <begin position="42"/>
        <end position="60"/>
    </location>
</feature>
<evidence type="ECO:0000256" key="5">
    <source>
        <dbReference type="SAM" id="Phobius"/>
    </source>
</evidence>
<dbReference type="PROSITE" id="PS51007">
    <property type="entry name" value="CYTC"/>
    <property type="match status" value="1"/>
</dbReference>
<dbReference type="OrthoDB" id="713772at2"/>
<evidence type="ECO:0000313" key="7">
    <source>
        <dbReference type="EMBL" id="AYL98277.1"/>
    </source>
</evidence>
<keyword evidence="5" id="KW-0812">Transmembrane</keyword>
<sequence length="718" mass="79178">MKSSHKGFAEGALFALNIFIVVLLIAGDSLVVPRWLQPVGRMHPLILHFPIVILMLAMVMEFFRFRPEFAAEKLYQTFTNYLLVLGALLSSITVIMGLFLSREPGYEGDTLQWHKWFGVSVAFVGYAVYLIRNTSKYTITFAKAGAVITVLCLLIAGHLGGNLTHGQDFVLGPVMDKGANTVPIDEALVYNDVIKPIFEVKCQSCHSADKMKGGLMLTDSASVMKGGKSGKLFIAGNPAMSLLMQRVHLPETEKKHMPPTGKMQLSDNEKLLLYLWIKGKAKFGKKVIDLPGNDSLRTIAATFLKHAEATEDVYDFSAANEKDIQKLNNNYRSVYPLASGSPALAVNIYNKTTYSGKVLDELSPIKKQVVSLDLNKMPVKDVDLKIIAKFENLRKLILNFSDITGGGLKDLSGLKYLKSLSIAGVKLGSDDIKQIAALKNLAELAIWDTGLNPQDIKSLQKQNPKLRLLTGFKDDGRVMKLTSPQLKDAAIIFKQQYNLQLTNPIKGAEIRYTTDGSVPDSIHAATYKPGIVFTQSAVIKARAFKAGWRGSDTVQFNIYKCAYTPDIINFVQNPDDKYKGDGAKTIIDKELGGGNFGNGKWIASQKDLAVMMWFNKPVDLHSVALNVMRNTGPQIFLPAEVEVWGGTDQSHLKLLSLLKTAPANKTDEFGLIPLECKLKSPQQVSCIKLVAKPLKSVPAWHPAKGKPGWVFMDEVFLN</sequence>
<dbReference type="RefSeq" id="WP_119406557.1">
    <property type="nucleotide sequence ID" value="NZ_CP032869.1"/>
</dbReference>
<dbReference type="SUPFAM" id="SSF52047">
    <property type="entry name" value="RNI-like"/>
    <property type="match status" value="1"/>
</dbReference>
<feature type="transmembrane region" description="Helical" evidence="5">
    <location>
        <begin position="81"/>
        <end position="101"/>
    </location>
</feature>
<keyword evidence="1 4" id="KW-0349">Heme</keyword>
<dbReference type="Gene3D" id="3.80.10.10">
    <property type="entry name" value="Ribonuclease Inhibitor"/>
    <property type="match status" value="1"/>
</dbReference>
<evidence type="ECO:0000256" key="4">
    <source>
        <dbReference type="PROSITE-ProRule" id="PRU00433"/>
    </source>
</evidence>
<dbReference type="InterPro" id="IPR019251">
    <property type="entry name" value="DUF2231_TM"/>
</dbReference>
<dbReference type="PANTHER" id="PTHR35889:SF3">
    <property type="entry name" value="F-BOX DOMAIN-CONTAINING PROTEIN"/>
    <property type="match status" value="1"/>
</dbReference>
<dbReference type="Pfam" id="PF09990">
    <property type="entry name" value="DUF2231"/>
    <property type="match status" value="1"/>
</dbReference>
<evidence type="ECO:0000256" key="1">
    <source>
        <dbReference type="ARBA" id="ARBA00022617"/>
    </source>
</evidence>
<dbReference type="InterPro" id="IPR009056">
    <property type="entry name" value="Cyt_c-like_dom"/>
</dbReference>
<dbReference type="InterPro" id="IPR011429">
    <property type="entry name" value="Cyt_c_Planctomycete-type"/>
</dbReference>
<dbReference type="EMBL" id="CP032869">
    <property type="protein sequence ID" value="AYL98277.1"/>
    <property type="molecule type" value="Genomic_DNA"/>
</dbReference>
<evidence type="ECO:0000259" key="6">
    <source>
        <dbReference type="PROSITE" id="PS51007"/>
    </source>
</evidence>
<dbReference type="InterPro" id="IPR036909">
    <property type="entry name" value="Cyt_c-like_dom_sf"/>
</dbReference>
<dbReference type="SUPFAM" id="SSF46626">
    <property type="entry name" value="Cytochrome c"/>
    <property type="match status" value="1"/>
</dbReference>
<feature type="domain" description="Cytochrome c" evidence="6">
    <location>
        <begin position="189"/>
        <end position="281"/>
    </location>
</feature>
<keyword evidence="8" id="KW-1185">Reference proteome</keyword>
<gene>
    <name evidence="7" type="ORF">HYN43_024650</name>
</gene>
<keyword evidence="5" id="KW-1133">Transmembrane helix</keyword>
<keyword evidence="5" id="KW-0472">Membrane</keyword>
<dbReference type="GO" id="GO:0009055">
    <property type="term" value="F:electron transfer activity"/>
    <property type="evidence" value="ECO:0007669"/>
    <property type="project" value="InterPro"/>
</dbReference>
<protein>
    <submittedName>
        <fullName evidence="7">Cytochrome C</fullName>
    </submittedName>
</protein>
<dbReference type="GO" id="GO:0020037">
    <property type="term" value="F:heme binding"/>
    <property type="evidence" value="ECO:0007669"/>
    <property type="project" value="InterPro"/>
</dbReference>
<dbReference type="Pfam" id="PF07635">
    <property type="entry name" value="PSCyt1"/>
    <property type="match status" value="1"/>
</dbReference>
<dbReference type="GO" id="GO:0046872">
    <property type="term" value="F:metal ion binding"/>
    <property type="evidence" value="ECO:0007669"/>
    <property type="project" value="UniProtKB-KW"/>
</dbReference>
<keyword evidence="3 4" id="KW-0408">Iron</keyword>